<dbReference type="Proteomes" id="UP001149074">
    <property type="component" value="Unassembled WGS sequence"/>
</dbReference>
<evidence type="ECO:0000256" key="1">
    <source>
        <dbReference type="SAM" id="MobiDB-lite"/>
    </source>
</evidence>
<dbReference type="EMBL" id="JAPQKI010000005">
    <property type="protein sequence ID" value="KAJ5098850.1"/>
    <property type="molecule type" value="Genomic_DNA"/>
</dbReference>
<name>A0A9W9KAB7_9EURO</name>
<gene>
    <name evidence="2" type="ORF">N7532_005851</name>
</gene>
<keyword evidence="3" id="KW-1185">Reference proteome</keyword>
<dbReference type="GeneID" id="81357324"/>
<evidence type="ECO:0000313" key="2">
    <source>
        <dbReference type="EMBL" id="KAJ5098850.1"/>
    </source>
</evidence>
<reference evidence="2" key="1">
    <citation type="submission" date="2022-11" db="EMBL/GenBank/DDBJ databases">
        <authorList>
            <person name="Petersen C."/>
        </authorList>
    </citation>
    <scope>NUCLEOTIDE SEQUENCE</scope>
    <source>
        <strain evidence="2">IBT 30761</strain>
    </source>
</reference>
<dbReference type="AlphaFoldDB" id="A0A9W9KAB7"/>
<dbReference type="RefSeq" id="XP_056474504.1">
    <property type="nucleotide sequence ID" value="XM_056618345.1"/>
</dbReference>
<comment type="caution">
    <text evidence="2">The sequence shown here is derived from an EMBL/GenBank/DDBJ whole genome shotgun (WGS) entry which is preliminary data.</text>
</comment>
<feature type="region of interest" description="Disordered" evidence="1">
    <location>
        <begin position="86"/>
        <end position="143"/>
    </location>
</feature>
<organism evidence="2 3">
    <name type="scientific">Penicillium argentinense</name>
    <dbReference type="NCBI Taxonomy" id="1131581"/>
    <lineage>
        <taxon>Eukaryota</taxon>
        <taxon>Fungi</taxon>
        <taxon>Dikarya</taxon>
        <taxon>Ascomycota</taxon>
        <taxon>Pezizomycotina</taxon>
        <taxon>Eurotiomycetes</taxon>
        <taxon>Eurotiomycetidae</taxon>
        <taxon>Eurotiales</taxon>
        <taxon>Aspergillaceae</taxon>
        <taxon>Penicillium</taxon>
    </lineage>
</organism>
<evidence type="ECO:0000313" key="3">
    <source>
        <dbReference type="Proteomes" id="UP001149074"/>
    </source>
</evidence>
<dbReference type="OrthoDB" id="4502539at2759"/>
<protein>
    <submittedName>
        <fullName evidence="2">Uncharacterized protein</fullName>
    </submittedName>
</protein>
<feature type="region of interest" description="Disordered" evidence="1">
    <location>
        <begin position="1"/>
        <end position="34"/>
    </location>
</feature>
<proteinExistence type="predicted"/>
<accession>A0A9W9KAB7</accession>
<reference evidence="2" key="2">
    <citation type="journal article" date="2023" name="IMA Fungus">
        <title>Comparative genomic study of the Penicillium genus elucidates a diverse pangenome and 15 lateral gene transfer events.</title>
        <authorList>
            <person name="Petersen C."/>
            <person name="Sorensen T."/>
            <person name="Nielsen M.R."/>
            <person name="Sondergaard T.E."/>
            <person name="Sorensen J.L."/>
            <person name="Fitzpatrick D.A."/>
            <person name="Frisvad J.C."/>
            <person name="Nielsen K.L."/>
        </authorList>
    </citation>
    <scope>NUCLEOTIDE SEQUENCE</scope>
    <source>
        <strain evidence="2">IBT 30761</strain>
    </source>
</reference>
<sequence>MTVAIGVEPNSPSPARAEPLFQKNANKRWPPMANRNTLPYKLTVISKEKLTREATAPDPNLRRCVAHFRLHCGSVQWTENDMKSRISSFEFEETDDEEESDDSPADEKEDLIQKTIVRVQVAEDEKNDASTPPPSQIPADNGPILVQSQDCIDAPKNYCCVTVTPLAG</sequence>
<feature type="compositionally biased region" description="Acidic residues" evidence="1">
    <location>
        <begin position="90"/>
        <end position="109"/>
    </location>
</feature>